<evidence type="ECO:0000256" key="7">
    <source>
        <dbReference type="ARBA" id="ARBA00022824"/>
    </source>
</evidence>
<keyword evidence="13" id="KW-1185">Reference proteome</keyword>
<evidence type="ECO:0000256" key="6">
    <source>
        <dbReference type="ARBA" id="ARBA00022692"/>
    </source>
</evidence>
<evidence type="ECO:0000256" key="4">
    <source>
        <dbReference type="ARBA" id="ARBA00013244"/>
    </source>
</evidence>
<dbReference type="Pfam" id="PF03062">
    <property type="entry name" value="MBOAT"/>
    <property type="match status" value="1"/>
</dbReference>
<dbReference type="RefSeq" id="XP_005778848.1">
    <property type="nucleotide sequence ID" value="XM_005778791.1"/>
</dbReference>
<organism evidence="12 13">
    <name type="scientific">Emiliania huxleyi (strain CCMP1516)</name>
    <dbReference type="NCBI Taxonomy" id="280463"/>
    <lineage>
        <taxon>Eukaryota</taxon>
        <taxon>Haptista</taxon>
        <taxon>Haptophyta</taxon>
        <taxon>Prymnesiophyceae</taxon>
        <taxon>Isochrysidales</taxon>
        <taxon>Noelaerhabdaceae</taxon>
        <taxon>Emiliania</taxon>
    </lineage>
</organism>
<evidence type="ECO:0000256" key="5">
    <source>
        <dbReference type="ARBA" id="ARBA00022679"/>
    </source>
</evidence>
<keyword evidence="7" id="KW-0256">Endoplasmic reticulum</keyword>
<evidence type="ECO:0000256" key="1">
    <source>
        <dbReference type="ARBA" id="ARBA00004477"/>
    </source>
</evidence>
<dbReference type="InterPro" id="IPR004299">
    <property type="entry name" value="MBOAT_fam"/>
</dbReference>
<dbReference type="OMA" id="THYNAAF"/>
<evidence type="ECO:0000256" key="11">
    <source>
        <dbReference type="SAM" id="Phobius"/>
    </source>
</evidence>
<reference evidence="12" key="2">
    <citation type="submission" date="2024-10" db="UniProtKB">
        <authorList>
            <consortium name="EnsemblProtists"/>
        </authorList>
    </citation>
    <scope>IDENTIFICATION</scope>
</reference>
<evidence type="ECO:0000256" key="8">
    <source>
        <dbReference type="ARBA" id="ARBA00022989"/>
    </source>
</evidence>
<dbReference type="HOGENOM" id="CLU_116355_0_0_1"/>
<sequence>YVWLAGFYVFFHVWMNLLAELLRFGDRLFYKAWWNAVTFEAYWRLWNLPVHHWIARHVYFPALRKRLSKAAVGFIAFTVSAVFHELVIALPLKSGHMPLAFLAMMAQVPLVAVSAAINARVAGTPFAQLGNYLFWIAFCFLGQPAAVLLYYVHCTGVLYQ</sequence>
<dbReference type="AlphaFoldDB" id="A0A0D3JSD4"/>
<evidence type="ECO:0000256" key="3">
    <source>
        <dbReference type="ARBA" id="ARBA00009010"/>
    </source>
</evidence>
<dbReference type="PANTHER" id="PTHR10408:SF7">
    <property type="entry name" value="DIACYLGLYCEROL O-ACYLTRANSFERASE 1"/>
    <property type="match status" value="1"/>
</dbReference>
<evidence type="ECO:0000256" key="9">
    <source>
        <dbReference type="ARBA" id="ARBA00023136"/>
    </source>
</evidence>
<feature type="transmembrane region" description="Helical" evidence="11">
    <location>
        <begin position="98"/>
        <end position="117"/>
    </location>
</feature>
<proteinExistence type="inferred from homology"/>
<dbReference type="EC" id="2.3.1.20" evidence="4"/>
<feature type="transmembrane region" description="Helical" evidence="11">
    <location>
        <begin position="129"/>
        <end position="152"/>
    </location>
</feature>
<comment type="subcellular location">
    <subcellularLocation>
        <location evidence="1">Endoplasmic reticulum membrane</location>
        <topology evidence="1">Multi-pass membrane protein</topology>
    </subcellularLocation>
</comment>
<keyword evidence="6 11" id="KW-0812">Transmembrane</keyword>
<dbReference type="PANTHER" id="PTHR10408">
    <property type="entry name" value="STEROL O-ACYLTRANSFERASE"/>
    <property type="match status" value="1"/>
</dbReference>
<dbReference type="KEGG" id="ehx:EMIHUDRAFT_64505"/>
<feature type="transmembrane region" description="Helical" evidence="11">
    <location>
        <begin position="6"/>
        <end position="24"/>
    </location>
</feature>
<dbReference type="GO" id="GO:0019432">
    <property type="term" value="P:triglyceride biosynthetic process"/>
    <property type="evidence" value="ECO:0007669"/>
    <property type="project" value="TreeGrafter"/>
</dbReference>
<keyword evidence="8 11" id="KW-1133">Transmembrane helix</keyword>
<evidence type="ECO:0000313" key="13">
    <source>
        <dbReference type="Proteomes" id="UP000013827"/>
    </source>
</evidence>
<keyword evidence="5" id="KW-0808">Transferase</keyword>
<dbReference type="eggNOG" id="KOG0380">
    <property type="taxonomic scope" value="Eukaryota"/>
</dbReference>
<dbReference type="STRING" id="2903.R1EZX7"/>
<keyword evidence="10" id="KW-0012">Acyltransferase</keyword>
<dbReference type="GeneID" id="17271965"/>
<comment type="similarity">
    <text evidence="3">Belongs to the membrane-bound acyltransferase family. Sterol o-acyltransferase subfamily.</text>
</comment>
<comment type="pathway">
    <text evidence="2">Lipid metabolism.</text>
</comment>
<dbReference type="InterPro" id="IPR014371">
    <property type="entry name" value="Oat_ACAT_DAG_ARE"/>
</dbReference>
<protein>
    <recommendedName>
        <fullName evidence="4">diacylglycerol O-acyltransferase</fullName>
        <ecNumber evidence="4">2.3.1.20</ecNumber>
    </recommendedName>
</protein>
<dbReference type="GO" id="GO:0005789">
    <property type="term" value="C:endoplasmic reticulum membrane"/>
    <property type="evidence" value="ECO:0007669"/>
    <property type="project" value="UniProtKB-SubCell"/>
</dbReference>
<accession>A0A0D3JSD4</accession>
<reference evidence="13" key="1">
    <citation type="journal article" date="2013" name="Nature">
        <title>Pan genome of the phytoplankton Emiliania underpins its global distribution.</title>
        <authorList>
            <person name="Read B.A."/>
            <person name="Kegel J."/>
            <person name="Klute M.J."/>
            <person name="Kuo A."/>
            <person name="Lefebvre S.C."/>
            <person name="Maumus F."/>
            <person name="Mayer C."/>
            <person name="Miller J."/>
            <person name="Monier A."/>
            <person name="Salamov A."/>
            <person name="Young J."/>
            <person name="Aguilar M."/>
            <person name="Claverie J.M."/>
            <person name="Frickenhaus S."/>
            <person name="Gonzalez K."/>
            <person name="Herman E.K."/>
            <person name="Lin Y.C."/>
            <person name="Napier J."/>
            <person name="Ogata H."/>
            <person name="Sarno A.F."/>
            <person name="Shmutz J."/>
            <person name="Schroeder D."/>
            <person name="de Vargas C."/>
            <person name="Verret F."/>
            <person name="von Dassow P."/>
            <person name="Valentin K."/>
            <person name="Van de Peer Y."/>
            <person name="Wheeler G."/>
            <person name="Dacks J.B."/>
            <person name="Delwiche C.F."/>
            <person name="Dyhrman S.T."/>
            <person name="Glockner G."/>
            <person name="John U."/>
            <person name="Richards T."/>
            <person name="Worden A.Z."/>
            <person name="Zhang X."/>
            <person name="Grigoriev I.V."/>
            <person name="Allen A.E."/>
            <person name="Bidle K."/>
            <person name="Borodovsky M."/>
            <person name="Bowler C."/>
            <person name="Brownlee C."/>
            <person name="Cock J.M."/>
            <person name="Elias M."/>
            <person name="Gladyshev V.N."/>
            <person name="Groth M."/>
            <person name="Guda C."/>
            <person name="Hadaegh A."/>
            <person name="Iglesias-Rodriguez M.D."/>
            <person name="Jenkins J."/>
            <person name="Jones B.M."/>
            <person name="Lawson T."/>
            <person name="Leese F."/>
            <person name="Lindquist E."/>
            <person name="Lobanov A."/>
            <person name="Lomsadze A."/>
            <person name="Malik S.B."/>
            <person name="Marsh M.E."/>
            <person name="Mackinder L."/>
            <person name="Mock T."/>
            <person name="Mueller-Roeber B."/>
            <person name="Pagarete A."/>
            <person name="Parker M."/>
            <person name="Probert I."/>
            <person name="Quesneville H."/>
            <person name="Raines C."/>
            <person name="Rensing S.A."/>
            <person name="Riano-Pachon D.M."/>
            <person name="Richier S."/>
            <person name="Rokitta S."/>
            <person name="Shiraiwa Y."/>
            <person name="Soanes D.M."/>
            <person name="van der Giezen M."/>
            <person name="Wahlund T.M."/>
            <person name="Williams B."/>
            <person name="Wilson W."/>
            <person name="Wolfe G."/>
            <person name="Wurch L.L."/>
        </authorList>
    </citation>
    <scope>NUCLEOTIDE SEQUENCE</scope>
</reference>
<dbReference type="EnsemblProtists" id="EOD26419">
    <property type="protein sequence ID" value="EOD26419"/>
    <property type="gene ID" value="EMIHUDRAFT_64505"/>
</dbReference>
<name>A0A0D3JSD4_EMIH1</name>
<evidence type="ECO:0000313" key="12">
    <source>
        <dbReference type="EnsemblProtists" id="EOD26419"/>
    </source>
</evidence>
<dbReference type="PaxDb" id="2903-EOD26419"/>
<dbReference type="Proteomes" id="UP000013827">
    <property type="component" value="Unassembled WGS sequence"/>
</dbReference>
<evidence type="ECO:0000256" key="2">
    <source>
        <dbReference type="ARBA" id="ARBA00005189"/>
    </source>
</evidence>
<evidence type="ECO:0000256" key="10">
    <source>
        <dbReference type="ARBA" id="ARBA00023315"/>
    </source>
</evidence>
<keyword evidence="9 11" id="KW-0472">Membrane</keyword>
<feature type="transmembrane region" description="Helical" evidence="11">
    <location>
        <begin position="70"/>
        <end position="92"/>
    </location>
</feature>
<dbReference type="GO" id="GO:0004144">
    <property type="term" value="F:diacylglycerol O-acyltransferase activity"/>
    <property type="evidence" value="ECO:0007669"/>
    <property type="project" value="UniProtKB-EC"/>
</dbReference>